<accession>W9HBQ5</accession>
<sequence>MSKERLQEAMTLLSKLTVEQIQAVMQANQETLNLAMMLSKPSPPLSAKHVQAVNNGWQQEQRVHIRQLVARTLLRLEANREVDKALQFLRSPEVYEPFETYRDGTKAWKGVLQILRAALCLTVGPFVTFALEFCGHSTSHFGISQVVIGLSIKRSTSISPK</sequence>
<dbReference type="EMBL" id="JH717857">
    <property type="protein sequence ID" value="EWY79682.1"/>
    <property type="molecule type" value="Genomic_DNA"/>
</dbReference>
<dbReference type="OrthoDB" id="5105200at2759"/>
<dbReference type="AlphaFoldDB" id="W9HBQ5"/>
<evidence type="ECO:0000313" key="1">
    <source>
        <dbReference type="EMBL" id="EWY79682.1"/>
    </source>
</evidence>
<gene>
    <name evidence="1" type="ORF">FOYG_17168</name>
</gene>
<dbReference type="HOGENOM" id="CLU_1865194_0_0_1"/>
<proteinExistence type="predicted"/>
<protein>
    <submittedName>
        <fullName evidence="1">Uncharacterized protein</fullName>
    </submittedName>
</protein>
<organism evidence="1 2">
    <name type="scientific">Fusarium oxysporum NRRL 32931</name>
    <dbReference type="NCBI Taxonomy" id="660029"/>
    <lineage>
        <taxon>Eukaryota</taxon>
        <taxon>Fungi</taxon>
        <taxon>Dikarya</taxon>
        <taxon>Ascomycota</taxon>
        <taxon>Pezizomycotina</taxon>
        <taxon>Sordariomycetes</taxon>
        <taxon>Hypocreomycetidae</taxon>
        <taxon>Hypocreales</taxon>
        <taxon>Nectriaceae</taxon>
        <taxon>Fusarium</taxon>
        <taxon>Fusarium oxysporum species complex</taxon>
    </lineage>
</organism>
<reference evidence="1 2" key="1">
    <citation type="submission" date="2011-06" db="EMBL/GenBank/DDBJ databases">
        <title>The Genome Sequence of Fusarium oxysporum FOSC 3-a.</title>
        <authorList>
            <consortium name="The Broad Institute Genome Sequencing Platform"/>
            <person name="Ma L.-J."/>
            <person name="Gale L.R."/>
            <person name="Schwartz D.C."/>
            <person name="Zhou S."/>
            <person name="Corby-Kistler H."/>
            <person name="Young S.K."/>
            <person name="Zeng Q."/>
            <person name="Gargeya S."/>
            <person name="Fitzgerald M."/>
            <person name="Haas B."/>
            <person name="Abouelleil A."/>
            <person name="Alvarado L."/>
            <person name="Arachchi H.M."/>
            <person name="Berlin A."/>
            <person name="Brown A."/>
            <person name="Chapman S.B."/>
            <person name="Chen Z."/>
            <person name="Dunbar C."/>
            <person name="Freedman E."/>
            <person name="Gearin G."/>
            <person name="Gellesch M."/>
            <person name="Goldberg J."/>
            <person name="Griggs A."/>
            <person name="Gujja S."/>
            <person name="Heiman D."/>
            <person name="Howarth C."/>
            <person name="Larson L."/>
            <person name="Lui A."/>
            <person name="MacDonald P.J.P."/>
            <person name="Mehta T."/>
            <person name="Montmayeur A."/>
            <person name="Murphy C."/>
            <person name="Neiman D."/>
            <person name="Pearson M."/>
            <person name="Priest M."/>
            <person name="Roberts A."/>
            <person name="Saif S."/>
            <person name="Shea T."/>
            <person name="Shenoy N."/>
            <person name="Sisk P."/>
            <person name="Stolte C."/>
            <person name="Sykes S."/>
            <person name="Wortman J."/>
            <person name="Nusbaum C."/>
            <person name="Birren B."/>
        </authorList>
    </citation>
    <scope>NUCLEOTIDE SEQUENCE [LARGE SCALE GENOMIC DNA]</scope>
    <source>
        <strain evidence="2">FOSC 3-a</strain>
    </source>
</reference>
<name>W9HBQ5_FUSOX</name>
<dbReference type="Proteomes" id="UP000030753">
    <property type="component" value="Unassembled WGS sequence"/>
</dbReference>
<evidence type="ECO:0000313" key="2">
    <source>
        <dbReference type="Proteomes" id="UP000030753"/>
    </source>
</evidence>